<feature type="chain" id="PRO_5043661792" evidence="1">
    <location>
        <begin position="20"/>
        <end position="539"/>
    </location>
</feature>
<dbReference type="AlphaFoldDB" id="A0AAU9UA50"/>
<comment type="caution">
    <text evidence="2">The sequence shown here is derived from an EMBL/GenBank/DDBJ whole genome shotgun (WGS) entry which is preliminary data.</text>
</comment>
<name>A0AAU9UA50_EUPED</name>
<dbReference type="EMBL" id="CAKOGL010000014">
    <property type="protein sequence ID" value="CAH2094687.1"/>
    <property type="molecule type" value="Genomic_DNA"/>
</dbReference>
<evidence type="ECO:0000313" key="3">
    <source>
        <dbReference type="Proteomes" id="UP001153954"/>
    </source>
</evidence>
<protein>
    <submittedName>
        <fullName evidence="2">Uncharacterized protein</fullName>
    </submittedName>
</protein>
<sequence length="539" mass="60990">MFKSIFLLVLLLIIRYACGVRINFTNCHHPEWSCVNNVPNDVVYTCTTSRSNDFIIHLKDFYTDNIHTLTIQNCRDLRVVLDCPILQRTSRLQKLIIKDSDRLEFVSLSVSSLLQTPPEVKLENIKEIISLPSNIFKSPSTNSESKCMGATYYKKIHIINSKINSVNTKAIYNVSGIKSVEFYNVTITEIQSQGVEVITGYDNTLFSLINSKIENIEIQGITVQSSTAKISHDTFGDIRTNAINITADNLYLIGNMFKSISGYGLTTKSVKTDITDNIIELLNTNALANVKCLKKVSNKKQMNFNRNEIRKVEPYSLYFDYATCKSAGSQIAFRENKFDCTCRNIAFLNSKTNNEQNNLILNLANNNTCLVTSCVLPVEIVKLMESDMCNLNLDPQVMCLLYSDKHSTIKNNEVTTDDDVTEPAPTFYLIRQSKSLHGEAGAAMTAIDKDDLLKDSHLNMTNGNIIKVVFDSSKDFVETLRSTSRTRNRPVENKSPPKEEYVSHCIGTQCRNTAAYNRQRALDFYKYVYAQLRTPRQNG</sequence>
<gene>
    <name evidence="2" type="ORF">EEDITHA_LOCUS10227</name>
</gene>
<keyword evidence="1" id="KW-0732">Signal</keyword>
<accession>A0AAU9UA50</accession>
<proteinExistence type="predicted"/>
<organism evidence="2 3">
    <name type="scientific">Euphydryas editha</name>
    <name type="common">Edith's checkerspot</name>
    <dbReference type="NCBI Taxonomy" id="104508"/>
    <lineage>
        <taxon>Eukaryota</taxon>
        <taxon>Metazoa</taxon>
        <taxon>Ecdysozoa</taxon>
        <taxon>Arthropoda</taxon>
        <taxon>Hexapoda</taxon>
        <taxon>Insecta</taxon>
        <taxon>Pterygota</taxon>
        <taxon>Neoptera</taxon>
        <taxon>Endopterygota</taxon>
        <taxon>Lepidoptera</taxon>
        <taxon>Glossata</taxon>
        <taxon>Ditrysia</taxon>
        <taxon>Papilionoidea</taxon>
        <taxon>Nymphalidae</taxon>
        <taxon>Nymphalinae</taxon>
        <taxon>Euphydryas</taxon>
    </lineage>
</organism>
<evidence type="ECO:0000313" key="2">
    <source>
        <dbReference type="EMBL" id="CAH2094687.1"/>
    </source>
</evidence>
<reference evidence="2" key="1">
    <citation type="submission" date="2022-03" db="EMBL/GenBank/DDBJ databases">
        <authorList>
            <person name="Tunstrom K."/>
        </authorList>
    </citation>
    <scope>NUCLEOTIDE SEQUENCE</scope>
</reference>
<evidence type="ECO:0000256" key="1">
    <source>
        <dbReference type="SAM" id="SignalP"/>
    </source>
</evidence>
<dbReference type="Proteomes" id="UP001153954">
    <property type="component" value="Unassembled WGS sequence"/>
</dbReference>
<keyword evidence="3" id="KW-1185">Reference proteome</keyword>
<feature type="signal peptide" evidence="1">
    <location>
        <begin position="1"/>
        <end position="19"/>
    </location>
</feature>